<protein>
    <submittedName>
        <fullName evidence="2">Signal peptide-containing protein</fullName>
    </submittedName>
</protein>
<reference evidence="2 3" key="1">
    <citation type="journal article" date="2012" name="BMC Genomics">
        <title>Comparative genomic analysis and phylogenetic position of Theileria equi.</title>
        <authorList>
            <person name="Kappmeyer L.S."/>
            <person name="Thiagarajan M."/>
            <person name="Herndon D.R."/>
            <person name="Ramsay J.D."/>
            <person name="Caler E."/>
            <person name="Djikeng A."/>
            <person name="Gillespie J.J."/>
            <person name="Lau A.O."/>
            <person name="Roalson E.H."/>
            <person name="Silva J.C."/>
            <person name="Silva M.G."/>
            <person name="Suarez C.E."/>
            <person name="Ueti M.W."/>
            <person name="Nene V.M."/>
            <person name="Mealey R.H."/>
            <person name="Knowles D.P."/>
            <person name="Brayton K.A."/>
        </authorList>
    </citation>
    <scope>NUCLEOTIDE SEQUENCE [LARGE SCALE GENOMIC DNA]</scope>
    <source>
        <strain evidence="2 3">WA</strain>
    </source>
</reference>
<dbReference type="RefSeq" id="XP_004828904.1">
    <property type="nucleotide sequence ID" value="XM_004828847.1"/>
</dbReference>
<feature type="chain" id="PRO_5003939808" evidence="1">
    <location>
        <begin position="17"/>
        <end position="287"/>
    </location>
</feature>
<feature type="signal peptide" evidence="1">
    <location>
        <begin position="1"/>
        <end position="16"/>
    </location>
</feature>
<name>L0AVG4_THEEQ</name>
<dbReference type="KEGG" id="beq:BEWA_020850"/>
<evidence type="ECO:0000313" key="2">
    <source>
        <dbReference type="EMBL" id="AFZ79238.1"/>
    </source>
</evidence>
<evidence type="ECO:0000256" key="1">
    <source>
        <dbReference type="SAM" id="SignalP"/>
    </source>
</evidence>
<dbReference type="AlphaFoldDB" id="L0AVG4"/>
<sequence length="287" mass="32739">MRFVVLVCAFYGLVGCTRTGRPITLDIGSPVDIRFSIDIFTLNKVKHRAYTSRGFGRVKAIVDDGTPVWAAADPQEGCTGAYLFYRDGYTSLLSGRVCSVYFDTFMFFEKENEQWNSLNRQDFETKLRSMKDFEAVDEEYFSKHVTSLSSIGKKRAVNDTYRGSFVYTNGQSGIGNKLMTTHSNGRSKRNERISFVDEGLHDDDTEGKPEKLNGKTLKFDKPGLHKRKLYDPKGTKVHKKGEIERAITKPAKVRLFVEFNDPDLWEDFSDDEVVIVQISRKSDLTMQ</sequence>
<accession>L0AVG4</accession>
<keyword evidence="3" id="KW-1185">Reference proteome</keyword>
<dbReference type="EMBL" id="CP001669">
    <property type="protein sequence ID" value="AFZ79238.1"/>
    <property type="molecule type" value="Genomic_DNA"/>
</dbReference>
<proteinExistence type="predicted"/>
<dbReference type="GeneID" id="15803462"/>
<organism evidence="2 3">
    <name type="scientific">Theileria equi strain WA</name>
    <dbReference type="NCBI Taxonomy" id="1537102"/>
    <lineage>
        <taxon>Eukaryota</taxon>
        <taxon>Sar</taxon>
        <taxon>Alveolata</taxon>
        <taxon>Apicomplexa</taxon>
        <taxon>Aconoidasida</taxon>
        <taxon>Piroplasmida</taxon>
        <taxon>Theileriidae</taxon>
        <taxon>Theileria</taxon>
    </lineage>
</organism>
<dbReference type="Proteomes" id="UP000031512">
    <property type="component" value="Chromosome 1"/>
</dbReference>
<evidence type="ECO:0000313" key="3">
    <source>
        <dbReference type="Proteomes" id="UP000031512"/>
    </source>
</evidence>
<dbReference type="VEuPathDB" id="PiroplasmaDB:BEWA_020850"/>
<gene>
    <name evidence="2" type="ORF">BEWA_020850</name>
</gene>
<dbReference type="PROSITE" id="PS51257">
    <property type="entry name" value="PROKAR_LIPOPROTEIN"/>
    <property type="match status" value="1"/>
</dbReference>
<keyword evidence="1" id="KW-0732">Signal</keyword>